<feature type="compositionally biased region" description="Basic and acidic residues" evidence="12">
    <location>
        <begin position="100"/>
        <end position="136"/>
    </location>
</feature>
<dbReference type="PANTHER" id="PTHR14167">
    <property type="entry name" value="SH3 DOMAIN-CONTAINING"/>
    <property type="match status" value="1"/>
</dbReference>
<evidence type="ECO:0000256" key="8">
    <source>
        <dbReference type="ARBA" id="ARBA00022737"/>
    </source>
</evidence>
<dbReference type="Pfam" id="PF00018">
    <property type="entry name" value="SH3_1"/>
    <property type="match status" value="2"/>
</dbReference>
<feature type="domain" description="SH3" evidence="13">
    <location>
        <begin position="330"/>
        <end position="391"/>
    </location>
</feature>
<dbReference type="PRINTS" id="PR00452">
    <property type="entry name" value="SH3DOMAIN"/>
</dbReference>
<sequence>MRAATPLQTVDRPKDWYKTMFKQIHMVHKPDDDTDMYHTPYTYNAGLYNPPYSAQSHPAAKTQTYRPLSKSHSDNSTNAFKDASSPVPPPHVPPPVPPLRPRDRSSTEKHDWDPPDRKVDTRKFRSEPRSIFEYEPGKSSILQHERPASLYQSSIDRSLERPMSSASMASDFRKRRKSEPAVGPPRGLGDQSVSRTSPGRADLPGSSATLTKSFTSSSPSSPSRAKGRESPRSYSSTLTDTGRSTPRERRGTPEKEKLPAKAVYDFKAQTSKELSFKKGDTVYILRKIDQNWYEGEHHGRVGIFPISYVEKLTPPEKAQPARPPPPAQPGEIGEAIAKYNFSADTNVELSLRKGDRVILLKRVDQNWYEGKIPGTNRQGIFPVSYVEVVKKNTKGAEDYPDPPMPHSYSSDRIHSLSSNKLASSEPAPPPTHKASPGSDKGALQRTGQGWLSLTASCPPANPLAPTPPPFLDNFLGELEKLGALTLSADQAKPTILEDAILEIKEESAVLLPLPPATAPAESPSTHAGVASAAAQPNHADPLQDPRTTTQSKFAELRKMRRGFSDPKKAPEVLGDKFVASACTSVGSLPVPLPVIGEEDEGIYEGIVSGIQRGLPEPQEGDAWWCGHDGSEGTPCLHIEEEEEEEKTDGLKHPLATPTDPRIPNEDSNAAKPSNEEINPPKLKADLKSETCVLGKPPRSPVMSRRFCGSPVRGLSAPHRPQRPVFTHENIQGGGEPFQALYNYTPRNEDELELRESDVIDVMEKCDDGWFVGTSRRTKFFGTFPGNYVKRL</sequence>
<evidence type="ECO:0000256" key="1">
    <source>
        <dbReference type="ARBA" id="ARBA00004236"/>
    </source>
</evidence>
<dbReference type="CDD" id="cd11923">
    <property type="entry name" value="SH3_Sorbs2_2"/>
    <property type="match status" value="1"/>
</dbReference>
<dbReference type="InterPro" id="IPR050384">
    <property type="entry name" value="Endophilin_SH3RF"/>
</dbReference>
<dbReference type="GO" id="GO:0005925">
    <property type="term" value="C:focal adhesion"/>
    <property type="evidence" value="ECO:0007669"/>
    <property type="project" value="UniProtKB-SubCell"/>
</dbReference>
<comment type="subcellular location">
    <subcellularLocation>
        <location evidence="2">Cell junction</location>
        <location evidence="2">Focal adhesion</location>
    </subcellularLocation>
    <subcellularLocation>
        <location evidence="1">Cell membrane</location>
    </subcellularLocation>
    <subcellularLocation>
        <location evidence="3">Cytoplasm</location>
    </subcellularLocation>
</comment>
<gene>
    <name evidence="15 17" type="primary">SORBS2</name>
</gene>
<evidence type="ECO:0000256" key="6">
    <source>
        <dbReference type="ARBA" id="ARBA00022490"/>
    </source>
</evidence>
<dbReference type="PROSITE" id="PS50831">
    <property type="entry name" value="SOHO"/>
    <property type="match status" value="1"/>
</dbReference>
<proteinExistence type="predicted"/>
<dbReference type="Bgee" id="ENSMMUG00000015733">
    <property type="expression patterns" value="Expressed in heart and 21 other cell types or tissues"/>
</dbReference>
<evidence type="ECO:0000256" key="7">
    <source>
        <dbReference type="ARBA" id="ARBA00022553"/>
    </source>
</evidence>
<feature type="domain" description="SH3" evidence="13">
    <location>
        <begin position="732"/>
        <end position="791"/>
    </location>
</feature>
<accession>A0A5F8AU28</accession>
<protein>
    <submittedName>
        <fullName evidence="15">Sorbin and SH3 domain containing 2</fullName>
    </submittedName>
</protein>
<dbReference type="SMART" id="SM00459">
    <property type="entry name" value="Sorb"/>
    <property type="match status" value="1"/>
</dbReference>
<dbReference type="FunFam" id="2.30.30.40:FF:000001">
    <property type="entry name" value="Sorbin and SH3 domain-containing protein 1 isoform 2"/>
    <property type="match status" value="1"/>
</dbReference>
<evidence type="ECO:0000256" key="5">
    <source>
        <dbReference type="ARBA" id="ARBA00022475"/>
    </source>
</evidence>
<feature type="compositionally biased region" description="Low complexity" evidence="12">
    <location>
        <begin position="518"/>
        <end position="527"/>
    </location>
</feature>
<evidence type="ECO:0000256" key="10">
    <source>
        <dbReference type="ARBA" id="ARBA00023136"/>
    </source>
</evidence>
<reference evidence="15" key="2">
    <citation type="submission" date="2019-01" db="EMBL/GenBank/DDBJ databases">
        <authorList>
            <person name="Graves T."/>
            <person name="Eichler E.E."/>
            <person name="Wilson R.K."/>
        </authorList>
    </citation>
    <scope>NUCLEOTIDE SEQUENCE [LARGE SCALE GENOMIC DNA]</scope>
    <source>
        <strain evidence="15">17573</strain>
    </source>
</reference>
<dbReference type="FunFam" id="2.30.30.40:FF:000004">
    <property type="entry name" value="Sorbin and SH3 domain-containing protein 1 isoform 2"/>
    <property type="match status" value="1"/>
</dbReference>
<dbReference type="ExpressionAtlas" id="A0A5F8AU28">
    <property type="expression patterns" value="baseline"/>
</dbReference>
<keyword evidence="4 11" id="KW-0728">SH3 domain</keyword>
<dbReference type="VGNC" id="VGNC:77767">
    <property type="gene designation" value="SORBS2"/>
</dbReference>
<name>A0A5F8AU28_MACMU</name>
<keyword evidence="9" id="KW-0965">Cell junction</keyword>
<evidence type="ECO:0000313" key="15">
    <source>
        <dbReference type="Ensembl" id="ENSMMUP00000080436.1"/>
    </source>
</evidence>
<evidence type="ECO:0000256" key="12">
    <source>
        <dbReference type="SAM" id="MobiDB-lite"/>
    </source>
</evidence>
<keyword evidence="6" id="KW-0963">Cytoplasm</keyword>
<keyword evidence="8" id="KW-0677">Repeat</keyword>
<keyword evidence="10" id="KW-0472">Membrane</keyword>
<feature type="region of interest" description="Disordered" evidence="12">
    <location>
        <begin position="394"/>
        <end position="444"/>
    </location>
</feature>
<dbReference type="GO" id="GO:0005737">
    <property type="term" value="C:cytoplasm"/>
    <property type="evidence" value="ECO:0007669"/>
    <property type="project" value="UniProtKB-SubCell"/>
</dbReference>
<reference evidence="16" key="1">
    <citation type="journal article" date="2007" name="Science">
        <title>Evolutionary and biomedical insights from the rhesus macaque genome.</title>
        <authorList>
            <person name="Gibbs R.A."/>
            <person name="Rogers J."/>
            <person name="Katze M.G."/>
            <person name="Bumgarner R."/>
            <person name="Weinstock G.M."/>
            <person name="Mardis E.R."/>
            <person name="Remington K.A."/>
            <person name="Strausberg R.L."/>
            <person name="Venter J.C."/>
            <person name="Wilson R.K."/>
            <person name="Batzer M.A."/>
            <person name="Bustamante C.D."/>
            <person name="Eichler E.E."/>
            <person name="Hahn M.W."/>
            <person name="Hardison R.C."/>
            <person name="Makova K.D."/>
            <person name="Miller W."/>
            <person name="Milosavljevic A."/>
            <person name="Palermo R.E."/>
            <person name="Siepel A."/>
            <person name="Sikela J.M."/>
            <person name="Attaway T."/>
            <person name="Bell S."/>
            <person name="Bernard K.E."/>
            <person name="Buhay C.J."/>
            <person name="Chandrabose M.N."/>
            <person name="Dao M."/>
            <person name="Davis C."/>
            <person name="Delehaunty K.D."/>
            <person name="Ding Y."/>
            <person name="Dinh H.H."/>
            <person name="Dugan-Rocha S."/>
            <person name="Fulton L.A."/>
            <person name="Gabisi R.A."/>
            <person name="Garner T.T."/>
            <person name="Godfrey J."/>
            <person name="Hawes A.C."/>
            <person name="Hernandez J."/>
            <person name="Hines S."/>
            <person name="Holder M."/>
            <person name="Hume J."/>
            <person name="Jhangiani S.N."/>
            <person name="Joshi V."/>
            <person name="Khan Z.M."/>
            <person name="Kirkness E.F."/>
            <person name="Cree A."/>
            <person name="Fowler R.G."/>
            <person name="Lee S."/>
            <person name="Lewis L.R."/>
            <person name="Li Z."/>
            <person name="Liu Y.-S."/>
            <person name="Moore S.M."/>
            <person name="Muzny D."/>
            <person name="Nazareth L.V."/>
            <person name="Ngo D.N."/>
            <person name="Okwuonu G.O."/>
            <person name="Pai G."/>
            <person name="Parker D."/>
            <person name="Paul H.A."/>
            <person name="Pfannkoch C."/>
            <person name="Pohl C.S."/>
            <person name="Rogers Y.-H.C."/>
            <person name="Ruiz S.J."/>
            <person name="Sabo A."/>
            <person name="Santibanez J."/>
            <person name="Schneider B.W."/>
            <person name="Smith S.M."/>
            <person name="Sodergren E."/>
            <person name="Svatek A.F."/>
            <person name="Utterback T.R."/>
            <person name="Vattathil S."/>
            <person name="Warren W."/>
            <person name="White C.S."/>
            <person name="Chinwalla A.T."/>
            <person name="Feng Y."/>
            <person name="Halpern A.L."/>
            <person name="Hillier L.W."/>
            <person name="Huang X."/>
            <person name="Minx P."/>
            <person name="Nelson J.O."/>
            <person name="Pepin K.H."/>
            <person name="Qin X."/>
            <person name="Sutton G.G."/>
            <person name="Venter E."/>
            <person name="Walenz B.P."/>
            <person name="Wallis J.W."/>
            <person name="Worley K.C."/>
            <person name="Yang S.-P."/>
            <person name="Jones S.M."/>
            <person name="Marra M.A."/>
            <person name="Rocchi M."/>
            <person name="Schein J.E."/>
            <person name="Baertsch R."/>
            <person name="Clarke L."/>
            <person name="Csuros M."/>
            <person name="Glasscock J."/>
            <person name="Harris R.A."/>
            <person name="Havlak P."/>
            <person name="Jackson A.R."/>
            <person name="Jiang H."/>
            <person name="Liu Y."/>
            <person name="Messina D.N."/>
            <person name="Shen Y."/>
            <person name="Song H.X.-Z."/>
            <person name="Wylie T."/>
            <person name="Zhang L."/>
            <person name="Birney E."/>
            <person name="Han K."/>
            <person name="Konkel M.K."/>
            <person name="Lee J."/>
            <person name="Smit A.F.A."/>
            <person name="Ullmer B."/>
            <person name="Wang H."/>
            <person name="Xing J."/>
            <person name="Burhans R."/>
            <person name="Cheng Z."/>
            <person name="Karro J.E."/>
            <person name="Ma J."/>
            <person name="Raney B."/>
            <person name="She X."/>
            <person name="Cox M.J."/>
            <person name="Demuth J.P."/>
            <person name="Dumas L.J."/>
            <person name="Han S.-G."/>
            <person name="Hopkins J."/>
            <person name="Karimpour-Fard A."/>
            <person name="Kim Y.H."/>
            <person name="Pollack J.R."/>
            <person name="Vinar T."/>
            <person name="Addo-Quaye C."/>
            <person name="Degenhardt J."/>
            <person name="Denby A."/>
            <person name="Hubisz M.J."/>
            <person name="Indap A."/>
            <person name="Kosiol C."/>
            <person name="Lahn B.T."/>
            <person name="Lawson H.A."/>
            <person name="Marklein A."/>
            <person name="Nielsen R."/>
            <person name="Vallender E.J."/>
            <person name="Clark A.G."/>
            <person name="Ferguson B."/>
            <person name="Hernandez R.D."/>
            <person name="Hirani K."/>
            <person name="Kehrer-Sawatzki H."/>
            <person name="Kolb J."/>
            <person name="Patil S."/>
            <person name="Pu L.-L."/>
            <person name="Ren Y."/>
            <person name="Smith D.G."/>
            <person name="Wheeler D.A."/>
            <person name="Schenck I."/>
            <person name="Ball E.V."/>
            <person name="Chen R."/>
            <person name="Cooper D.N."/>
            <person name="Giardine B."/>
            <person name="Hsu F."/>
            <person name="Kent W.J."/>
            <person name="Lesk A."/>
            <person name="Nelson D.L."/>
            <person name="O'brien W.E."/>
            <person name="Pruefer K."/>
            <person name="Stenson P.D."/>
            <person name="Wallace J.C."/>
            <person name="Ke H."/>
            <person name="Liu X.-M."/>
            <person name="Wang P."/>
            <person name="Xiang A.P."/>
            <person name="Yang F."/>
            <person name="Barber G.P."/>
            <person name="Haussler D."/>
            <person name="Karolchik D."/>
            <person name="Kern A.D."/>
            <person name="Kuhn R.M."/>
            <person name="Smith K.E."/>
            <person name="Zwieg A.S."/>
        </authorList>
    </citation>
    <scope>NUCLEOTIDE SEQUENCE [LARGE SCALE GENOMIC DNA]</scope>
    <source>
        <strain evidence="16">17573</strain>
    </source>
</reference>
<evidence type="ECO:0000256" key="11">
    <source>
        <dbReference type="PROSITE-ProRule" id="PRU00192"/>
    </source>
</evidence>
<evidence type="ECO:0000259" key="13">
    <source>
        <dbReference type="PROSITE" id="PS50002"/>
    </source>
</evidence>
<evidence type="ECO:0000256" key="4">
    <source>
        <dbReference type="ARBA" id="ARBA00022443"/>
    </source>
</evidence>
<dbReference type="Gene3D" id="2.30.30.40">
    <property type="entry name" value="SH3 Domains"/>
    <property type="match status" value="3"/>
</dbReference>
<dbReference type="InterPro" id="IPR001452">
    <property type="entry name" value="SH3_domain"/>
</dbReference>
<organism evidence="15 16">
    <name type="scientific">Macaca mulatta</name>
    <name type="common">Rhesus macaque</name>
    <dbReference type="NCBI Taxonomy" id="9544"/>
    <lineage>
        <taxon>Eukaryota</taxon>
        <taxon>Metazoa</taxon>
        <taxon>Chordata</taxon>
        <taxon>Craniata</taxon>
        <taxon>Vertebrata</taxon>
        <taxon>Euteleostomi</taxon>
        <taxon>Mammalia</taxon>
        <taxon>Eutheria</taxon>
        <taxon>Euarchontoglires</taxon>
        <taxon>Primates</taxon>
        <taxon>Haplorrhini</taxon>
        <taxon>Catarrhini</taxon>
        <taxon>Cercopithecidae</taxon>
        <taxon>Cercopithecinae</taxon>
        <taxon>Macaca</taxon>
    </lineage>
</organism>
<dbReference type="PROSITE" id="PS50002">
    <property type="entry name" value="SH3"/>
    <property type="match status" value="3"/>
</dbReference>
<evidence type="ECO:0000313" key="17">
    <source>
        <dbReference type="VGNC" id="VGNC:77767"/>
    </source>
</evidence>
<dbReference type="GO" id="GO:0005886">
    <property type="term" value="C:plasma membrane"/>
    <property type="evidence" value="ECO:0007669"/>
    <property type="project" value="UniProtKB-SubCell"/>
</dbReference>
<feature type="compositionally biased region" description="Polar residues" evidence="12">
    <location>
        <begin position="232"/>
        <end position="244"/>
    </location>
</feature>
<dbReference type="GeneTree" id="ENSGT00940000157056"/>
<keyword evidence="7" id="KW-0597">Phosphoprotein</keyword>
<evidence type="ECO:0000313" key="16">
    <source>
        <dbReference type="Proteomes" id="UP000006718"/>
    </source>
</evidence>
<feature type="region of interest" description="Disordered" evidence="12">
    <location>
        <begin position="640"/>
        <end position="683"/>
    </location>
</feature>
<evidence type="ECO:0000256" key="9">
    <source>
        <dbReference type="ARBA" id="ARBA00022949"/>
    </source>
</evidence>
<dbReference type="SMR" id="A0A5F8AU28"/>
<feature type="compositionally biased region" description="Basic and acidic residues" evidence="12">
    <location>
        <begin position="245"/>
        <end position="259"/>
    </location>
</feature>
<feature type="compositionally biased region" description="Pro residues" evidence="12">
    <location>
        <begin position="86"/>
        <end position="99"/>
    </location>
</feature>
<feature type="compositionally biased region" description="Polar residues" evidence="12">
    <location>
        <begin position="206"/>
        <end position="215"/>
    </location>
</feature>
<keyword evidence="16" id="KW-1185">Reference proteome</keyword>
<dbReference type="CDD" id="cd11920">
    <property type="entry name" value="SH3_Sorbs2_1"/>
    <property type="match status" value="1"/>
</dbReference>
<reference evidence="15" key="3">
    <citation type="submission" date="2025-08" db="UniProtKB">
        <authorList>
            <consortium name="Ensembl"/>
        </authorList>
    </citation>
    <scope>IDENTIFICATION</scope>
    <source>
        <strain evidence="15">17573</strain>
    </source>
</reference>
<evidence type="ECO:0000259" key="14">
    <source>
        <dbReference type="PROSITE" id="PS50831"/>
    </source>
</evidence>
<dbReference type="InterPro" id="IPR036028">
    <property type="entry name" value="SH3-like_dom_sf"/>
</dbReference>
<dbReference type="VEuPathDB" id="HostDB:ENSMMUG00000015733"/>
<reference evidence="15" key="4">
    <citation type="submission" date="2025-09" db="UniProtKB">
        <authorList>
            <consortium name="Ensembl"/>
        </authorList>
    </citation>
    <scope>IDENTIFICATION</scope>
    <source>
        <strain evidence="15">17573</strain>
    </source>
</reference>
<evidence type="ECO:0000256" key="3">
    <source>
        <dbReference type="ARBA" id="ARBA00004496"/>
    </source>
</evidence>
<evidence type="ECO:0000256" key="2">
    <source>
        <dbReference type="ARBA" id="ARBA00004246"/>
    </source>
</evidence>
<dbReference type="InterPro" id="IPR003127">
    <property type="entry name" value="SoHo_dom"/>
</dbReference>
<dbReference type="Pfam" id="PF14604">
    <property type="entry name" value="SH3_9"/>
    <property type="match status" value="1"/>
</dbReference>
<dbReference type="Pfam" id="PF02208">
    <property type="entry name" value="Sorb"/>
    <property type="match status" value="1"/>
</dbReference>
<dbReference type="Proteomes" id="UP000006718">
    <property type="component" value="Chromosome 5"/>
</dbReference>
<dbReference type="SMART" id="SM00326">
    <property type="entry name" value="SH3"/>
    <property type="match status" value="3"/>
</dbReference>
<feature type="compositionally biased region" description="Polar residues" evidence="12">
    <location>
        <begin position="52"/>
        <end position="66"/>
    </location>
</feature>
<dbReference type="AlphaFoldDB" id="A0A5F8AU28"/>
<feature type="region of interest" description="Disordered" evidence="12">
    <location>
        <begin position="515"/>
        <end position="548"/>
    </location>
</feature>
<dbReference type="PANTHER" id="PTHR14167:SF56">
    <property type="entry name" value="SORBIN AND SH3 DOMAIN-CONTAINING PROTEIN 2"/>
    <property type="match status" value="1"/>
</dbReference>
<feature type="region of interest" description="Disordered" evidence="12">
    <location>
        <begin position="30"/>
        <end position="259"/>
    </location>
</feature>
<feature type="domain" description="SH3" evidence="13">
    <location>
        <begin position="255"/>
        <end position="314"/>
    </location>
</feature>
<dbReference type="PRINTS" id="PR00499">
    <property type="entry name" value="P67PHOX"/>
</dbReference>
<dbReference type="SUPFAM" id="SSF50044">
    <property type="entry name" value="SH3-domain"/>
    <property type="match status" value="3"/>
</dbReference>
<keyword evidence="5" id="KW-1003">Cell membrane</keyword>
<feature type="domain" description="SoHo" evidence="14">
    <location>
        <begin position="1"/>
        <end position="46"/>
    </location>
</feature>
<dbReference type="FunFam" id="2.30.30.40:FF:000003">
    <property type="entry name" value="Sorbin and SH3 domain-containing protein 1 isoform 2"/>
    <property type="match status" value="1"/>
</dbReference>
<dbReference type="Ensembl" id="ENSMMUT00000104857.1">
    <property type="protein sequence ID" value="ENSMMUP00000080436.1"/>
    <property type="gene ID" value="ENSMMUG00000015733.4"/>
</dbReference>